<keyword evidence="6" id="KW-0689">Ribosomal protein</keyword>
<evidence type="ECO:0000256" key="4">
    <source>
        <dbReference type="ARBA" id="ARBA00035502"/>
    </source>
</evidence>
<accession>A0AAU7QSU9</accession>
<organism evidence="6">
    <name type="scientific">Candidatus Shikimatogenerans sp. AspAUS03</name>
    <dbReference type="NCBI Taxonomy" id="3158563"/>
    <lineage>
        <taxon>Bacteria</taxon>
        <taxon>Pseudomonadati</taxon>
        <taxon>Bacteroidota</taxon>
        <taxon>Flavobacteriia</taxon>
        <taxon>Flavobacteriales</taxon>
        <taxon>Candidatus Shikimatogenerans</taxon>
    </lineage>
</organism>
<keyword evidence="5" id="KW-0472">Membrane</keyword>
<protein>
    <recommendedName>
        <fullName evidence="3">Large ribosomal subunit protein uL10</fullName>
    </recommendedName>
    <alternativeName>
        <fullName evidence="4">50S ribosomal protein L10</fullName>
    </alternativeName>
</protein>
<evidence type="ECO:0000313" key="6">
    <source>
        <dbReference type="EMBL" id="XBT18821.1"/>
    </source>
</evidence>
<reference evidence="6" key="1">
    <citation type="submission" date="2024-06" db="EMBL/GenBank/DDBJ databases">
        <title>Diversity, functionality, and evolutionary history of bacterial symbionts in false click beetles (Coleoptera, Throscidae).</title>
        <authorList>
            <person name="Wierz J.C."/>
            <person name="Malm H."/>
            <person name="Kaltenpoth M."/>
            <person name="Engl T."/>
        </authorList>
    </citation>
    <scope>NUCLEOTIDE SEQUENCE</scope>
    <source>
        <strain evidence="6">AspAUS03</strain>
    </source>
</reference>
<keyword evidence="6" id="KW-0687">Ribonucleoprotein</keyword>
<evidence type="ECO:0000256" key="3">
    <source>
        <dbReference type="ARBA" id="ARBA00035202"/>
    </source>
</evidence>
<dbReference type="InterPro" id="IPR001790">
    <property type="entry name" value="Ribosomal_uL10"/>
</dbReference>
<evidence type="ECO:0000256" key="2">
    <source>
        <dbReference type="ARBA" id="ARBA00008889"/>
    </source>
</evidence>
<comment type="function">
    <text evidence="1">Forms part of the ribosomal stalk, playing a central role in the interaction of the ribosome with GTP-bound translation factors.</text>
</comment>
<feature type="transmembrane region" description="Helical" evidence="5">
    <location>
        <begin position="70"/>
        <end position="90"/>
    </location>
</feature>
<comment type="similarity">
    <text evidence="2">Belongs to the universal ribosomal protein uL10 family.</text>
</comment>
<dbReference type="EMBL" id="CP157897">
    <property type="protein sequence ID" value="XBT18821.1"/>
    <property type="molecule type" value="Genomic_DNA"/>
</dbReference>
<sequence>MVKDIIQFVKKLNCMKYLFFLNIKNLKSEYLFKFRKKLFSQNIYIKFIKNSLFKKYIKNKRLLIKKIIKYNLIILYFYNINNILKIFKIIKYFKKKYNYKINIKSIYLNNKILLNNKDYRKIQCLKNKSIIIYKLLYWLNYYNSFIYIIKYKIILIYYILNKLKCQKI</sequence>
<dbReference type="SUPFAM" id="SSF160369">
    <property type="entry name" value="Ribosomal protein L10-like"/>
    <property type="match status" value="1"/>
</dbReference>
<dbReference type="GO" id="GO:0005840">
    <property type="term" value="C:ribosome"/>
    <property type="evidence" value="ECO:0007669"/>
    <property type="project" value="UniProtKB-KW"/>
</dbReference>
<dbReference type="InterPro" id="IPR043141">
    <property type="entry name" value="Ribosomal_uL10-like_sf"/>
</dbReference>
<name>A0AAU7QSU9_9FLAO</name>
<dbReference type="Gene3D" id="3.30.70.1730">
    <property type="match status" value="1"/>
</dbReference>
<keyword evidence="5" id="KW-0812">Transmembrane</keyword>
<gene>
    <name evidence="6" type="primary">rplJ</name>
    <name evidence="6" type="ORF">ABPD24_00700</name>
</gene>
<evidence type="ECO:0000256" key="5">
    <source>
        <dbReference type="SAM" id="Phobius"/>
    </source>
</evidence>
<dbReference type="AlphaFoldDB" id="A0AAU7QSU9"/>
<proteinExistence type="inferred from homology"/>
<keyword evidence="5" id="KW-1133">Transmembrane helix</keyword>
<feature type="transmembrane region" description="Helical" evidence="5">
    <location>
        <begin position="141"/>
        <end position="160"/>
    </location>
</feature>
<dbReference type="Pfam" id="PF00466">
    <property type="entry name" value="Ribosomal_L10"/>
    <property type="match status" value="1"/>
</dbReference>
<evidence type="ECO:0000256" key="1">
    <source>
        <dbReference type="ARBA" id="ARBA00002633"/>
    </source>
</evidence>